<name>A0A2T0ZWW2_9ACTN</name>
<keyword evidence="2" id="KW-1185">Reference proteome</keyword>
<dbReference type="RefSeq" id="WP_106349780.1">
    <property type="nucleotide sequence ID" value="NZ_PVUE01000013.1"/>
</dbReference>
<evidence type="ECO:0000313" key="1">
    <source>
        <dbReference type="EMBL" id="PRZ40841.1"/>
    </source>
</evidence>
<dbReference type="Proteomes" id="UP000237752">
    <property type="component" value="Unassembled WGS sequence"/>
</dbReference>
<sequence>MEGENRPTTFQVHIGRIFFGLKDSHGFLVAGGAGLLASALISRSTQDIDLFASTPVTSVLRRRRPSFAL</sequence>
<accession>A0A2T0ZWW2</accession>
<dbReference type="EMBL" id="PVUE01000013">
    <property type="protein sequence ID" value="PRZ40841.1"/>
    <property type="molecule type" value="Genomic_DNA"/>
</dbReference>
<proteinExistence type="predicted"/>
<dbReference type="AlphaFoldDB" id="A0A2T0ZWW2"/>
<gene>
    <name evidence="1" type="ORF">CLV47_1136</name>
</gene>
<comment type="caution">
    <text evidence="1">The sequence shown here is derived from an EMBL/GenBank/DDBJ whole genome shotgun (WGS) entry which is preliminary data.</text>
</comment>
<evidence type="ECO:0008006" key="3">
    <source>
        <dbReference type="Google" id="ProtNLM"/>
    </source>
</evidence>
<evidence type="ECO:0000313" key="2">
    <source>
        <dbReference type="Proteomes" id="UP000237752"/>
    </source>
</evidence>
<protein>
    <recommendedName>
        <fullName evidence="3">Nucleotidyltransferase AbiEii toxin of type IV toxin-antitoxin system</fullName>
    </recommendedName>
</protein>
<reference evidence="1 2" key="1">
    <citation type="submission" date="2018-03" db="EMBL/GenBank/DDBJ databases">
        <title>Genomic Encyclopedia of Archaeal and Bacterial Type Strains, Phase II (KMG-II): from individual species to whole genera.</title>
        <authorList>
            <person name="Goeker M."/>
        </authorList>
    </citation>
    <scope>NUCLEOTIDE SEQUENCE [LARGE SCALE GENOMIC DNA]</scope>
    <source>
        <strain evidence="1 2">DSM 100065</strain>
    </source>
</reference>
<organism evidence="1 2">
    <name type="scientific">Antricoccus suffuscus</name>
    <dbReference type="NCBI Taxonomy" id="1629062"/>
    <lineage>
        <taxon>Bacteria</taxon>
        <taxon>Bacillati</taxon>
        <taxon>Actinomycetota</taxon>
        <taxon>Actinomycetes</taxon>
        <taxon>Geodermatophilales</taxon>
        <taxon>Antricoccaceae</taxon>
        <taxon>Antricoccus</taxon>
    </lineage>
</organism>